<proteinExistence type="predicted"/>
<reference evidence="1 2" key="1">
    <citation type="submission" date="2020-08" db="EMBL/GenBank/DDBJ databases">
        <title>Bridging the membrane lipid divide: bacteria of the FCB group superphylum have the potential to synthesize archaeal ether lipids.</title>
        <authorList>
            <person name="Villanueva L."/>
            <person name="Von Meijenfeldt F.A.B."/>
            <person name="Westbye A.B."/>
            <person name="Yadav S."/>
            <person name="Hopmans E.C."/>
            <person name="Dutilh B.E."/>
            <person name="Sinninghe Damste J.S."/>
        </authorList>
    </citation>
    <scope>NUCLEOTIDE SEQUENCE [LARGE SCALE GENOMIC DNA]</scope>
    <source>
        <strain evidence="1">NIOZ-UU30</strain>
    </source>
</reference>
<dbReference type="Pfam" id="PF20126">
    <property type="entry name" value="TumE"/>
    <property type="match status" value="1"/>
</dbReference>
<dbReference type="AlphaFoldDB" id="A0A8J6NR08"/>
<accession>A0A8J6NR08</accession>
<dbReference type="Proteomes" id="UP000603434">
    <property type="component" value="Unassembled WGS sequence"/>
</dbReference>
<evidence type="ECO:0000313" key="1">
    <source>
        <dbReference type="EMBL" id="MBC8360724.1"/>
    </source>
</evidence>
<name>A0A8J6NR08_9BACT</name>
<comment type="caution">
    <text evidence="1">The sequence shown here is derived from an EMBL/GenBank/DDBJ whole genome shotgun (WGS) entry which is preliminary data.</text>
</comment>
<dbReference type="InterPro" id="IPR045397">
    <property type="entry name" value="TumE-like"/>
</dbReference>
<dbReference type="EMBL" id="JACNJH010000102">
    <property type="protein sequence ID" value="MBC8360724.1"/>
    <property type="molecule type" value="Genomic_DNA"/>
</dbReference>
<organism evidence="1 2">
    <name type="scientific">Candidatus Desulfatibia profunda</name>
    <dbReference type="NCBI Taxonomy" id="2841695"/>
    <lineage>
        <taxon>Bacteria</taxon>
        <taxon>Pseudomonadati</taxon>
        <taxon>Thermodesulfobacteriota</taxon>
        <taxon>Desulfobacteria</taxon>
        <taxon>Desulfobacterales</taxon>
        <taxon>Desulfobacterales incertae sedis</taxon>
        <taxon>Candidatus Desulfatibia</taxon>
    </lineage>
</organism>
<sequence length="95" mass="11100">MKAKLIYHEKFIYADGAIRDMVLWQLPKKSSDRPYGLKYRLYYGIADGTGIIRYDNESGKGDHRHIKGKEEPYQFKDVETLVADFLEDIEKARKG</sequence>
<protein>
    <submittedName>
        <fullName evidence="1">Uncharacterized protein</fullName>
    </submittedName>
</protein>
<gene>
    <name evidence="1" type="ORF">H8E23_04950</name>
</gene>
<evidence type="ECO:0000313" key="2">
    <source>
        <dbReference type="Proteomes" id="UP000603434"/>
    </source>
</evidence>